<keyword evidence="2" id="KW-1185">Reference proteome</keyword>
<dbReference type="EMBL" id="CAUYUJ010015111">
    <property type="protein sequence ID" value="CAK0849991.1"/>
    <property type="molecule type" value="Genomic_DNA"/>
</dbReference>
<dbReference type="Proteomes" id="UP001189429">
    <property type="component" value="Unassembled WGS sequence"/>
</dbReference>
<protein>
    <submittedName>
        <fullName evidence="1">Uncharacterized protein</fullName>
    </submittedName>
</protein>
<reference evidence="1" key="1">
    <citation type="submission" date="2023-10" db="EMBL/GenBank/DDBJ databases">
        <authorList>
            <person name="Chen Y."/>
            <person name="Shah S."/>
            <person name="Dougan E. K."/>
            <person name="Thang M."/>
            <person name="Chan C."/>
        </authorList>
    </citation>
    <scope>NUCLEOTIDE SEQUENCE [LARGE SCALE GENOMIC DNA]</scope>
</reference>
<proteinExistence type="predicted"/>
<comment type="caution">
    <text evidence="1">The sequence shown here is derived from an EMBL/GenBank/DDBJ whole genome shotgun (WGS) entry which is preliminary data.</text>
</comment>
<evidence type="ECO:0000313" key="2">
    <source>
        <dbReference type="Proteomes" id="UP001189429"/>
    </source>
</evidence>
<organism evidence="1 2">
    <name type="scientific">Prorocentrum cordatum</name>
    <dbReference type="NCBI Taxonomy" id="2364126"/>
    <lineage>
        <taxon>Eukaryota</taxon>
        <taxon>Sar</taxon>
        <taxon>Alveolata</taxon>
        <taxon>Dinophyceae</taxon>
        <taxon>Prorocentrales</taxon>
        <taxon>Prorocentraceae</taxon>
        <taxon>Prorocentrum</taxon>
    </lineage>
</organism>
<evidence type="ECO:0000313" key="1">
    <source>
        <dbReference type="EMBL" id="CAK0849991.1"/>
    </source>
</evidence>
<gene>
    <name evidence="1" type="ORF">PCOR1329_LOCUS42543</name>
</gene>
<sequence>MGECGDRVPKRLGIAAPGPFEASRLLYFVPMLCFCGTMSNSMSSNMRIKKCRDVSVTTEATQEPESQMKRPIVGYKMLEGWGTSSAGGCSEWRPPVGRASLRCGADVTAEAEAQARGLPERTLVLELTMFVQEGLQAQAPAWPWEAPVMYLPAGRAKLFAYLRPTGDDLRVLGDSALTVDEKGSGLQVLFLERKIVGKLTRFLPAALASAF</sequence>
<name>A0ABN9TUS8_9DINO</name>
<accession>A0ABN9TUS8</accession>